<accession>A0A936NEL6</accession>
<dbReference type="PRINTS" id="PR00083">
    <property type="entry name" value="HOLDHDRGNASE"/>
</dbReference>
<evidence type="ECO:0000256" key="5">
    <source>
        <dbReference type="ARBA" id="ARBA00022723"/>
    </source>
</evidence>
<evidence type="ECO:0000256" key="3">
    <source>
        <dbReference type="ARBA" id="ARBA00010178"/>
    </source>
</evidence>
<keyword evidence="8" id="KW-0368">Histidine biosynthesis</keyword>
<dbReference type="CDD" id="cd06572">
    <property type="entry name" value="Histidinol_dh"/>
    <property type="match status" value="1"/>
</dbReference>
<keyword evidence="6 8" id="KW-0862">Zinc</keyword>
<dbReference type="FunFam" id="3.40.50.1980:FF:000001">
    <property type="entry name" value="Histidinol dehydrogenase"/>
    <property type="match status" value="1"/>
</dbReference>
<comment type="function">
    <text evidence="1 8">Catalyzes the sequential NAD-dependent oxidations of L-histidinol to L-histidinaldehyde and then to L-histidine.</text>
</comment>
<comment type="pathway">
    <text evidence="2 8">Amino-acid biosynthesis; L-histidine biosynthesis; L-histidine from 5-phospho-alpha-D-ribose 1-diphosphate: step 9/9.</text>
</comment>
<dbReference type="GO" id="GO:0005829">
    <property type="term" value="C:cytosol"/>
    <property type="evidence" value="ECO:0007669"/>
    <property type="project" value="TreeGrafter"/>
</dbReference>
<feature type="binding site" evidence="8 11">
    <location>
        <position position="210"/>
    </location>
    <ligand>
        <name>NAD(+)</name>
        <dbReference type="ChEBI" id="CHEBI:57540"/>
    </ligand>
</feature>
<sequence>MNVLDRRGAPDPTSDLPRPDLAGDEPLTVVRDLIARVRSEGDAALIELTARFDGAQLEALRVSDEQIDRAWEATDPAVRGALQRAVDSIAAYHRHQLRAPSEFVNPTTGVRIMSSYSPVTRAGCYVPGGRAAYPSTVIHTVVPALVAGVDQVAVCVPPAGPDGVTPVTLAAARAAGVEEVYAVGGAQAIAALAYGTESIPAVDVICGPGNRFVALAKREVAGQVGVPSAFAGPSEVVVIADGSVPAGDSAADVILQAEHGPDGLAWLITWDADVAAAINVEIAAQVARAPRRADIEATLASAGHAVLVDDLDGALAVSDHIAPEHLELHLADAQAVAARVRNAGAVFCGRFSPASVGDYVAGPSHVLPTSGTARFSSALTVDDFLRQHHTVTLDRDALERLGDDVIALAEAEGLIAHAQSVRQRGIGR</sequence>
<evidence type="ECO:0000256" key="6">
    <source>
        <dbReference type="ARBA" id="ARBA00022833"/>
    </source>
</evidence>
<dbReference type="HAMAP" id="MF_01024">
    <property type="entry name" value="HisD"/>
    <property type="match status" value="1"/>
</dbReference>
<feature type="binding site" evidence="8 11">
    <location>
        <position position="187"/>
    </location>
    <ligand>
        <name>NAD(+)</name>
        <dbReference type="ChEBI" id="CHEBI:57540"/>
    </ligand>
</feature>
<evidence type="ECO:0000313" key="16">
    <source>
        <dbReference type="EMBL" id="MBK9298910.1"/>
    </source>
</evidence>
<feature type="binding site" evidence="8 13">
    <location>
        <position position="417"/>
    </location>
    <ligand>
        <name>Zn(2+)</name>
        <dbReference type="ChEBI" id="CHEBI:29105"/>
    </ligand>
</feature>
<organism evidence="16 17">
    <name type="scientific">Candidatus Neomicrothrix subdominans</name>
    <dbReference type="NCBI Taxonomy" id="2954438"/>
    <lineage>
        <taxon>Bacteria</taxon>
        <taxon>Bacillati</taxon>
        <taxon>Actinomycetota</taxon>
        <taxon>Acidimicrobiia</taxon>
        <taxon>Acidimicrobiales</taxon>
        <taxon>Microthrixaceae</taxon>
        <taxon>Candidatus Neomicrothrix</taxon>
    </lineage>
</organism>
<dbReference type="PANTHER" id="PTHR21256:SF2">
    <property type="entry name" value="HISTIDINE BIOSYNTHESIS TRIFUNCTIONAL PROTEIN"/>
    <property type="match status" value="1"/>
</dbReference>
<feature type="active site" description="Proton acceptor" evidence="8 10">
    <location>
        <position position="324"/>
    </location>
</feature>
<dbReference type="GO" id="GO:0051287">
    <property type="term" value="F:NAD binding"/>
    <property type="evidence" value="ECO:0007669"/>
    <property type="project" value="InterPro"/>
</dbReference>
<comment type="catalytic activity">
    <reaction evidence="8">
        <text>L-histidinol + 2 NAD(+) + H2O = L-histidine + 2 NADH + 3 H(+)</text>
        <dbReference type="Rhea" id="RHEA:20641"/>
        <dbReference type="ChEBI" id="CHEBI:15377"/>
        <dbReference type="ChEBI" id="CHEBI:15378"/>
        <dbReference type="ChEBI" id="CHEBI:57540"/>
        <dbReference type="ChEBI" id="CHEBI:57595"/>
        <dbReference type="ChEBI" id="CHEBI:57699"/>
        <dbReference type="ChEBI" id="CHEBI:57945"/>
        <dbReference type="EC" id="1.1.1.23"/>
    </reaction>
</comment>
<feature type="binding site" evidence="8 12">
    <location>
        <position position="256"/>
    </location>
    <ligand>
        <name>substrate</name>
    </ligand>
</feature>
<dbReference type="GO" id="GO:0008270">
    <property type="term" value="F:zinc ion binding"/>
    <property type="evidence" value="ECO:0007669"/>
    <property type="project" value="UniProtKB-UniRule"/>
</dbReference>
<dbReference type="FunFam" id="3.40.50.1980:FF:000026">
    <property type="entry name" value="Histidinol dehydrogenase"/>
    <property type="match status" value="1"/>
</dbReference>
<proteinExistence type="inferred from homology"/>
<evidence type="ECO:0000256" key="8">
    <source>
        <dbReference type="HAMAP-Rule" id="MF_01024"/>
    </source>
</evidence>
<feature type="binding site" evidence="8 12">
    <location>
        <position position="325"/>
    </location>
    <ligand>
        <name>substrate</name>
    </ligand>
</feature>
<dbReference type="InterPro" id="IPR012131">
    <property type="entry name" value="Hstdl_DH"/>
</dbReference>
<dbReference type="AlphaFoldDB" id="A0A936NEL6"/>
<comment type="cofactor">
    <cofactor evidence="8 13">
        <name>Zn(2+)</name>
        <dbReference type="ChEBI" id="CHEBI:29105"/>
    </cofactor>
    <text evidence="8 13">Binds 1 zinc ion per subunit.</text>
</comment>
<dbReference type="EC" id="1.1.1.23" evidence="8"/>
<feature type="binding site" evidence="8 12">
    <location>
        <position position="417"/>
    </location>
    <ligand>
        <name>substrate</name>
    </ligand>
</feature>
<comment type="similarity">
    <text evidence="3 8 9 14">Belongs to the histidinol dehydrogenase family.</text>
</comment>
<dbReference type="Proteomes" id="UP000727993">
    <property type="component" value="Unassembled WGS sequence"/>
</dbReference>
<gene>
    <name evidence="8 16" type="primary">hisD</name>
    <name evidence="16" type="ORF">IPN02_19190</name>
</gene>
<feature type="active site" description="Proton acceptor" evidence="8 10">
    <location>
        <position position="325"/>
    </location>
</feature>
<evidence type="ECO:0000256" key="15">
    <source>
        <dbReference type="SAM" id="MobiDB-lite"/>
    </source>
</evidence>
<evidence type="ECO:0000256" key="7">
    <source>
        <dbReference type="ARBA" id="ARBA00023002"/>
    </source>
</evidence>
<evidence type="ECO:0000256" key="2">
    <source>
        <dbReference type="ARBA" id="ARBA00004940"/>
    </source>
</evidence>
<feature type="binding site" evidence="8 12">
    <location>
        <position position="259"/>
    </location>
    <ligand>
        <name>substrate</name>
    </ligand>
</feature>
<evidence type="ECO:0000256" key="11">
    <source>
        <dbReference type="PIRSR" id="PIRSR000099-2"/>
    </source>
</evidence>
<dbReference type="InterPro" id="IPR016161">
    <property type="entry name" value="Ald_DH/histidinol_DH"/>
</dbReference>
<evidence type="ECO:0000256" key="10">
    <source>
        <dbReference type="PIRSR" id="PIRSR000099-1"/>
    </source>
</evidence>
<comment type="caution">
    <text evidence="16">The sequence shown here is derived from an EMBL/GenBank/DDBJ whole genome shotgun (WGS) entry which is preliminary data.</text>
</comment>
<evidence type="ECO:0000256" key="4">
    <source>
        <dbReference type="ARBA" id="ARBA00016531"/>
    </source>
</evidence>
<evidence type="ECO:0000313" key="17">
    <source>
        <dbReference type="Proteomes" id="UP000727993"/>
    </source>
</evidence>
<feature type="binding site" evidence="8 12">
    <location>
        <position position="358"/>
    </location>
    <ligand>
        <name>substrate</name>
    </ligand>
</feature>
<dbReference type="Pfam" id="PF00815">
    <property type="entry name" value="Histidinol_dh"/>
    <property type="match status" value="1"/>
</dbReference>
<evidence type="ECO:0000256" key="1">
    <source>
        <dbReference type="ARBA" id="ARBA00003850"/>
    </source>
</evidence>
<evidence type="ECO:0000256" key="14">
    <source>
        <dbReference type="RuleBase" id="RU004175"/>
    </source>
</evidence>
<feature type="binding site" evidence="8 13">
    <location>
        <position position="358"/>
    </location>
    <ligand>
        <name>Zn(2+)</name>
        <dbReference type="ChEBI" id="CHEBI:29105"/>
    </ligand>
</feature>
<dbReference type="NCBIfam" id="TIGR00069">
    <property type="entry name" value="hisD"/>
    <property type="match status" value="1"/>
</dbReference>
<feature type="binding site" evidence="8 13">
    <location>
        <position position="256"/>
    </location>
    <ligand>
        <name>Zn(2+)</name>
        <dbReference type="ChEBI" id="CHEBI:29105"/>
    </ligand>
</feature>
<feature type="binding site" evidence="8 12">
    <location>
        <position position="234"/>
    </location>
    <ligand>
        <name>substrate</name>
    </ligand>
</feature>
<feature type="binding site" evidence="8 11">
    <location>
        <position position="125"/>
    </location>
    <ligand>
        <name>NAD(+)</name>
        <dbReference type="ChEBI" id="CHEBI:57540"/>
    </ligand>
</feature>
<feature type="binding site" evidence="8 12">
    <location>
        <position position="412"/>
    </location>
    <ligand>
        <name>substrate</name>
    </ligand>
</feature>
<keyword evidence="8 11" id="KW-0520">NAD</keyword>
<feature type="binding site" evidence="8 13">
    <location>
        <position position="259"/>
    </location>
    <ligand>
        <name>Zn(2+)</name>
        <dbReference type="ChEBI" id="CHEBI:29105"/>
    </ligand>
</feature>
<dbReference type="SUPFAM" id="SSF53720">
    <property type="entry name" value="ALDH-like"/>
    <property type="match status" value="1"/>
</dbReference>
<keyword evidence="5 8" id="KW-0479">Metal-binding</keyword>
<dbReference type="GO" id="GO:0004399">
    <property type="term" value="F:histidinol dehydrogenase activity"/>
    <property type="evidence" value="ECO:0007669"/>
    <property type="project" value="UniProtKB-UniRule"/>
</dbReference>
<reference evidence="16 17" key="1">
    <citation type="submission" date="2020-10" db="EMBL/GenBank/DDBJ databases">
        <title>Connecting structure to function with the recovery of over 1000 high-quality activated sludge metagenome-assembled genomes encoding full-length rRNA genes using long-read sequencing.</title>
        <authorList>
            <person name="Singleton C.M."/>
            <person name="Petriglieri F."/>
            <person name="Kristensen J.M."/>
            <person name="Kirkegaard R.H."/>
            <person name="Michaelsen T.Y."/>
            <person name="Andersen M.H."/>
            <person name="Karst S.M."/>
            <person name="Dueholm M.S."/>
            <person name="Nielsen P.H."/>
            <person name="Albertsen M."/>
        </authorList>
    </citation>
    <scope>NUCLEOTIDE SEQUENCE [LARGE SCALE GENOMIC DNA]</scope>
    <source>
        <strain evidence="16">Lyne_18-Q3-R50-59_MAXAC.006</strain>
    </source>
</reference>
<dbReference type="EMBL" id="JADJZA010000011">
    <property type="protein sequence ID" value="MBK9298910.1"/>
    <property type="molecule type" value="Genomic_DNA"/>
</dbReference>
<dbReference type="GO" id="GO:0000105">
    <property type="term" value="P:L-histidine biosynthetic process"/>
    <property type="evidence" value="ECO:0007669"/>
    <property type="project" value="UniProtKB-UniRule"/>
</dbReference>
<feature type="region of interest" description="Disordered" evidence="15">
    <location>
        <begin position="1"/>
        <end position="23"/>
    </location>
</feature>
<dbReference type="PIRSF" id="PIRSF000099">
    <property type="entry name" value="Histidinol_dh"/>
    <property type="match status" value="1"/>
</dbReference>
<keyword evidence="8" id="KW-0028">Amino-acid biosynthesis</keyword>
<keyword evidence="7 8" id="KW-0560">Oxidoreductase</keyword>
<dbReference type="InterPro" id="IPR022695">
    <property type="entry name" value="Histidinol_DH_monofunct"/>
</dbReference>
<evidence type="ECO:0000256" key="12">
    <source>
        <dbReference type="PIRSR" id="PIRSR000099-3"/>
    </source>
</evidence>
<dbReference type="Gene3D" id="3.40.50.1980">
    <property type="entry name" value="Nitrogenase molybdenum iron protein domain"/>
    <property type="match status" value="2"/>
</dbReference>
<evidence type="ECO:0000256" key="13">
    <source>
        <dbReference type="PIRSR" id="PIRSR000099-4"/>
    </source>
</evidence>
<protein>
    <recommendedName>
        <fullName evidence="4 8">Histidinol dehydrogenase</fullName>
        <shortName evidence="8">HDH</shortName>
        <ecNumber evidence="8">1.1.1.23</ecNumber>
    </recommendedName>
</protein>
<dbReference type="PANTHER" id="PTHR21256">
    <property type="entry name" value="HISTIDINOL DEHYDROGENASE HDH"/>
    <property type="match status" value="1"/>
</dbReference>
<evidence type="ECO:0000256" key="9">
    <source>
        <dbReference type="PIRNR" id="PIRNR000099"/>
    </source>
</evidence>
<dbReference type="Gene3D" id="1.20.5.1300">
    <property type="match status" value="1"/>
</dbReference>
<name>A0A936NEL6_9ACTN</name>